<dbReference type="Proteomes" id="UP000007879">
    <property type="component" value="Unassembled WGS sequence"/>
</dbReference>
<protein>
    <recommendedName>
        <fullName evidence="3">Ig-like domain-containing protein</fullName>
    </recommendedName>
</protein>
<dbReference type="PANTHER" id="PTHR46958:SF1">
    <property type="entry name" value="B-CELL RECEPTOR CD22"/>
    <property type="match status" value="1"/>
</dbReference>
<dbReference type="GO" id="GO:0009897">
    <property type="term" value="C:external side of plasma membrane"/>
    <property type="evidence" value="ECO:0007669"/>
    <property type="project" value="TreeGrafter"/>
</dbReference>
<evidence type="ECO:0000256" key="2">
    <source>
        <dbReference type="SAM" id="SignalP"/>
    </source>
</evidence>
<dbReference type="GO" id="GO:0055037">
    <property type="term" value="C:recycling endosome"/>
    <property type="evidence" value="ECO:0007669"/>
    <property type="project" value="TreeGrafter"/>
</dbReference>
<keyword evidence="1" id="KW-0812">Transmembrane</keyword>
<dbReference type="InterPro" id="IPR007110">
    <property type="entry name" value="Ig-like_dom"/>
</dbReference>
<dbReference type="PANTHER" id="PTHR46958">
    <property type="entry name" value="B-CELL RECEPTOR CD22"/>
    <property type="match status" value="1"/>
</dbReference>
<dbReference type="GO" id="GO:0033691">
    <property type="term" value="F:sialic acid binding"/>
    <property type="evidence" value="ECO:0007669"/>
    <property type="project" value="TreeGrafter"/>
</dbReference>
<feature type="chain" id="PRO_5043018653" description="Ig-like domain-containing protein" evidence="2">
    <location>
        <begin position="20"/>
        <end position="875"/>
    </location>
</feature>
<keyword evidence="1" id="KW-0472">Membrane</keyword>
<dbReference type="Gene3D" id="2.60.40.10">
    <property type="entry name" value="Immunoglobulins"/>
    <property type="match status" value="2"/>
</dbReference>
<name>A0AAN0J5N0_AMPQE</name>
<gene>
    <name evidence="4" type="primary">100633809</name>
</gene>
<keyword evidence="1" id="KW-1133">Transmembrane helix</keyword>
<dbReference type="GO" id="GO:0005769">
    <property type="term" value="C:early endosome"/>
    <property type="evidence" value="ECO:0007669"/>
    <property type="project" value="TreeGrafter"/>
</dbReference>
<evidence type="ECO:0000313" key="4">
    <source>
        <dbReference type="EnsemblMetazoa" id="XP_019852320.1"/>
    </source>
</evidence>
<dbReference type="SUPFAM" id="SSF48726">
    <property type="entry name" value="Immunoglobulin"/>
    <property type="match status" value="2"/>
</dbReference>
<proteinExistence type="predicted"/>
<organism evidence="4 5">
    <name type="scientific">Amphimedon queenslandica</name>
    <name type="common">Sponge</name>
    <dbReference type="NCBI Taxonomy" id="400682"/>
    <lineage>
        <taxon>Eukaryota</taxon>
        <taxon>Metazoa</taxon>
        <taxon>Porifera</taxon>
        <taxon>Demospongiae</taxon>
        <taxon>Heteroscleromorpha</taxon>
        <taxon>Haplosclerida</taxon>
        <taxon>Niphatidae</taxon>
        <taxon>Amphimedon</taxon>
    </lineage>
</organism>
<feature type="domain" description="Ig-like" evidence="3">
    <location>
        <begin position="420"/>
        <end position="508"/>
    </location>
</feature>
<dbReference type="Pfam" id="PF07679">
    <property type="entry name" value="I-set"/>
    <property type="match status" value="1"/>
</dbReference>
<evidence type="ECO:0000313" key="5">
    <source>
        <dbReference type="Proteomes" id="UP000007879"/>
    </source>
</evidence>
<evidence type="ECO:0000259" key="3">
    <source>
        <dbReference type="PROSITE" id="PS50835"/>
    </source>
</evidence>
<keyword evidence="2" id="KW-0732">Signal</keyword>
<dbReference type="InterPro" id="IPR036179">
    <property type="entry name" value="Ig-like_dom_sf"/>
</dbReference>
<dbReference type="EnsemblMetazoa" id="XM_019996761.1">
    <property type="protein sequence ID" value="XP_019852320.1"/>
    <property type="gene ID" value="LOC100633809"/>
</dbReference>
<sequence length="875" mass="95574">MERVLSLLLVLAWFGSATAEGNASNSSDAVNITLVTSVDGVFESTTFSFSCVSNVSLSKINLMIDGTPNGTKFNRLTTDNKSDKEIDYSFKSTVEADNGTTFSCVGVAPDNKTYNSLTFTLQIYYPPRLTQGNNITIFTELSDLEDTQELNVTVLKANPPVNRFIIYYVTSNSSGITTKIDKSNTSGVVTFDEPMAENRGNFTFSVSNGYGNTSLTYNTFFGGAADMLNITCTPTYSSDDATIVCYANDYSDAPATGVTVSSPGLNEPQYYSFERIPARDFQIQVVSRDLTEIAPGNYTVSMTALNLIKNQSVFEKTYYVPGLKIDVYIESESNETAEGDVFSFTCRAPVMEYPVSFTILFNDEYTPDNDKRLVYGSLINGTQVVNLTDPTYLDNGLSLKCCANGTFKSPPLRLDVLYAPKYFNVLETEPLVSGAPGMLSVNMTSNPPPSLVMWTLNGVLLLNGSDRITYNASQIVFTSVAVNNTGNYTVIAENDIGNTSFSFTAEVYYAPIIKVDDQLFGYYNTSFVLSIEVKAYPANYTTVWYKDDEELISGNGTTVTDNNITFASLTPSDNATYTVHVNNSVGESMEAINLGVYFGPIFAQLTNDTVWMEHATDSDFSYICEVMSSFPAVTELNFTLTDSENSDVIKNETKSIELRVTKASQKNRQNYTCLGETGYTSGYTTFQTFVGGAPDGVTVNVSISKENNKLNFFITISDNSDAPARSVIYTNPITNKNGTIEIPYPLFDGMSYAPADEFLSFDESELTGGQDYLLVYANNSLGEYFVKNISIITIPTTTPGPSPTKSVKKSKGAAIAAGILVPVCVIAVVVGVAVVVYFYMKNKRNSYGFSALQSMSNDNERDVTVTTYGTGKINN</sequence>
<dbReference type="GO" id="GO:0042609">
    <property type="term" value="F:CD4 receptor binding"/>
    <property type="evidence" value="ECO:0007669"/>
    <property type="project" value="TreeGrafter"/>
</dbReference>
<dbReference type="PROSITE" id="PS50835">
    <property type="entry name" value="IG_LIKE"/>
    <property type="match status" value="1"/>
</dbReference>
<reference evidence="5" key="1">
    <citation type="journal article" date="2010" name="Nature">
        <title>The Amphimedon queenslandica genome and the evolution of animal complexity.</title>
        <authorList>
            <person name="Srivastava M."/>
            <person name="Simakov O."/>
            <person name="Chapman J."/>
            <person name="Fahey B."/>
            <person name="Gauthier M.E."/>
            <person name="Mitros T."/>
            <person name="Richards G.S."/>
            <person name="Conaco C."/>
            <person name="Dacre M."/>
            <person name="Hellsten U."/>
            <person name="Larroux C."/>
            <person name="Putnam N.H."/>
            <person name="Stanke M."/>
            <person name="Adamska M."/>
            <person name="Darling A."/>
            <person name="Degnan S.M."/>
            <person name="Oakley T.H."/>
            <person name="Plachetzki D.C."/>
            <person name="Zhai Y."/>
            <person name="Adamski M."/>
            <person name="Calcino A."/>
            <person name="Cummins S.F."/>
            <person name="Goodstein D.M."/>
            <person name="Harris C."/>
            <person name="Jackson D.J."/>
            <person name="Leys S.P."/>
            <person name="Shu S."/>
            <person name="Woodcroft B.J."/>
            <person name="Vervoort M."/>
            <person name="Kosik K.S."/>
            <person name="Manning G."/>
            <person name="Degnan B.M."/>
            <person name="Rokhsar D.S."/>
        </authorList>
    </citation>
    <scope>NUCLEOTIDE SEQUENCE [LARGE SCALE GENOMIC DNA]</scope>
</reference>
<dbReference type="GO" id="GO:0050859">
    <property type="term" value="P:negative regulation of B cell receptor signaling pathway"/>
    <property type="evidence" value="ECO:0007669"/>
    <property type="project" value="TreeGrafter"/>
</dbReference>
<reference evidence="4" key="2">
    <citation type="submission" date="2024-06" db="UniProtKB">
        <authorList>
            <consortium name="EnsemblMetazoa"/>
        </authorList>
    </citation>
    <scope>IDENTIFICATION</scope>
</reference>
<dbReference type="GO" id="GO:0019903">
    <property type="term" value="F:protein phosphatase binding"/>
    <property type="evidence" value="ECO:0007669"/>
    <property type="project" value="TreeGrafter"/>
</dbReference>
<accession>A0AAN0J5N0</accession>
<dbReference type="InterPro" id="IPR013098">
    <property type="entry name" value="Ig_I-set"/>
</dbReference>
<dbReference type="InterPro" id="IPR013783">
    <property type="entry name" value="Ig-like_fold"/>
</dbReference>
<dbReference type="GO" id="GO:0070062">
    <property type="term" value="C:extracellular exosome"/>
    <property type="evidence" value="ECO:0007669"/>
    <property type="project" value="TreeGrafter"/>
</dbReference>
<keyword evidence="5" id="KW-1185">Reference proteome</keyword>
<feature type="signal peptide" evidence="2">
    <location>
        <begin position="1"/>
        <end position="19"/>
    </location>
</feature>
<feature type="transmembrane region" description="Helical" evidence="1">
    <location>
        <begin position="813"/>
        <end position="840"/>
    </location>
</feature>
<dbReference type="SMART" id="SM00409">
    <property type="entry name" value="IG"/>
    <property type="match status" value="3"/>
</dbReference>
<dbReference type="InterPro" id="IPR003599">
    <property type="entry name" value="Ig_sub"/>
</dbReference>
<dbReference type="AlphaFoldDB" id="A0AAN0J5N0"/>
<evidence type="ECO:0000256" key="1">
    <source>
        <dbReference type="SAM" id="Phobius"/>
    </source>
</evidence>